<evidence type="ECO:0000313" key="2">
    <source>
        <dbReference type="Proteomes" id="UP001234178"/>
    </source>
</evidence>
<keyword evidence="2" id="KW-1185">Reference proteome</keyword>
<dbReference type="InterPro" id="IPR027921">
    <property type="entry name" value="NOPCHAP1"/>
</dbReference>
<gene>
    <name evidence="1" type="ORF">OUZ56_011249</name>
</gene>
<proteinExistence type="predicted"/>
<organism evidence="1 2">
    <name type="scientific">Daphnia magna</name>
    <dbReference type="NCBI Taxonomy" id="35525"/>
    <lineage>
        <taxon>Eukaryota</taxon>
        <taxon>Metazoa</taxon>
        <taxon>Ecdysozoa</taxon>
        <taxon>Arthropoda</taxon>
        <taxon>Crustacea</taxon>
        <taxon>Branchiopoda</taxon>
        <taxon>Diplostraca</taxon>
        <taxon>Cladocera</taxon>
        <taxon>Anomopoda</taxon>
        <taxon>Daphniidae</taxon>
        <taxon>Daphnia</taxon>
    </lineage>
</organism>
<evidence type="ECO:0000313" key="1">
    <source>
        <dbReference type="EMBL" id="KAK4006094.1"/>
    </source>
</evidence>
<reference evidence="1 2" key="1">
    <citation type="journal article" date="2023" name="Nucleic Acids Res.">
        <title>The hologenome of Daphnia magna reveals possible DNA methylation and microbiome-mediated evolution of the host genome.</title>
        <authorList>
            <person name="Chaturvedi A."/>
            <person name="Li X."/>
            <person name="Dhandapani V."/>
            <person name="Marshall H."/>
            <person name="Kissane S."/>
            <person name="Cuenca-Cambronero M."/>
            <person name="Asole G."/>
            <person name="Calvet F."/>
            <person name="Ruiz-Romero M."/>
            <person name="Marangio P."/>
            <person name="Guigo R."/>
            <person name="Rago D."/>
            <person name="Mirbahai L."/>
            <person name="Eastwood N."/>
            <person name="Colbourne J.K."/>
            <person name="Zhou J."/>
            <person name="Mallon E."/>
            <person name="Orsini L."/>
        </authorList>
    </citation>
    <scope>NUCLEOTIDE SEQUENCE [LARGE SCALE GENOMIC DNA]</scope>
    <source>
        <strain evidence="1">LRV0_1</strain>
    </source>
</reference>
<accession>A0ABQ9YZL5</accession>
<dbReference type="Proteomes" id="UP001234178">
    <property type="component" value="Unassembled WGS sequence"/>
</dbReference>
<comment type="caution">
    <text evidence="1">The sequence shown here is derived from an EMBL/GenBank/DDBJ whole genome shotgun (WGS) entry which is preliminary data.</text>
</comment>
<dbReference type="PANTHER" id="PTHR28674">
    <property type="entry name" value="SIMILAR TO DNA SEGMENT, CHR 10, WAYNE STATE UNIVERSITY 102,-EXPRESSED"/>
    <property type="match status" value="1"/>
</dbReference>
<dbReference type="Pfam" id="PF15370">
    <property type="entry name" value="NOPCHAP1"/>
    <property type="match status" value="1"/>
</dbReference>
<dbReference type="EMBL" id="JAOYFB010000002">
    <property type="protein sequence ID" value="KAK4006094.1"/>
    <property type="molecule type" value="Genomic_DNA"/>
</dbReference>
<dbReference type="PANTHER" id="PTHR28674:SF1">
    <property type="entry name" value="NOP PROTEIN CHAPERONE 1"/>
    <property type="match status" value="1"/>
</dbReference>
<protein>
    <submittedName>
        <fullName evidence="1">Uncharacterized protein</fullName>
    </submittedName>
</protein>
<sequence length="165" mass="18315">MMSEAGAHSDLLKPKHSKALLDVEGIRQKTKESVVFSLLKEKKRSGGTFKIAPSPSLQKVKEFLPHLRSANVKMQEELESDPSLQTKYDIQNLDGEPGRIIEMDLALYEDTDSDCSISSENTGAEANIEVIDENNIKFPGGNFKSNLVQIVENDQVDQENITIPV</sequence>
<name>A0ABQ9YZL5_9CRUS</name>